<name>A0A098TIE4_9CYAN</name>
<keyword evidence="1" id="KW-0812">Transmembrane</keyword>
<accession>A0A098TIE4</accession>
<keyword evidence="3" id="KW-1185">Reference proteome</keyword>
<gene>
    <name evidence="2" type="ORF">DO97_15550</name>
</gene>
<protein>
    <recommendedName>
        <fullName evidence="4">DUF3352 domain-containing protein</fullName>
    </recommendedName>
</protein>
<evidence type="ECO:0000313" key="2">
    <source>
        <dbReference type="EMBL" id="KGF71796.1"/>
    </source>
</evidence>
<evidence type="ECO:0000256" key="1">
    <source>
        <dbReference type="SAM" id="Phobius"/>
    </source>
</evidence>
<comment type="caution">
    <text evidence="2">The sequence shown here is derived from an EMBL/GenBank/DDBJ whole genome shotgun (WGS) entry which is preliminary data.</text>
</comment>
<keyword evidence="1" id="KW-0472">Membrane</keyword>
<dbReference type="EMBL" id="JJML01000051">
    <property type="protein sequence ID" value="KGF71796.1"/>
    <property type="molecule type" value="Genomic_DNA"/>
</dbReference>
<dbReference type="STRING" id="1497020.DO97_15550"/>
<feature type="transmembrane region" description="Helical" evidence="1">
    <location>
        <begin position="7"/>
        <end position="28"/>
    </location>
</feature>
<dbReference type="Pfam" id="PF11832">
    <property type="entry name" value="DUF3352"/>
    <property type="match status" value="1"/>
</dbReference>
<sequence>MKPRSFFSFLAATVLVLLLIGIVGLFWLRSHNPLTLLQGGKLSHPEAAILIPKQSPMVASLLVNPDRLEQLPLVLAAPGERRHLRSEIRQLRQRLLGSTGLDYQQEIQPWLGSEVTLAITTWDVDRNPDNGQQPGYLLAVATQDPQKAREFLQIFWQKQAIAGQDLIFEQYQGVKLIHAQAPVDVLANPKVKQRQPQPPNPIPPTTLTTAVVGDRFVLFANYPKVAKDAINNVQAPDLNLATATNYQQAVKSLPQGQIGWVFLNLPQLGTWTGASQLQNPDTPEPLYDSLAIALGLHPQGLLAEIAFLGAPGQTLAATVPSLSQPVEALQYLPGGSLLTLSGTNLNNLWTQLTASVSGYPALASLLQQSLTNVQQQWGLDLPETIFSWVTDEYALGLLPTSTQPDWIFVTQRSPAATSAIAHLDEIARDQGYGTSPLNLQGQQVSAWTKLTAAPPVAAEKTANLQLQAQVQGVHATLGKYEIFATSVEAMRAAIHRATSGSLLTTAPFQQAIAPLPTPNNGYVYLDWQGSQSFLERSFPLFQWVKIIGTPMLDHLRTVSLNSTRSEAGVHRGSLFLRLVN</sequence>
<proteinExistence type="predicted"/>
<dbReference type="OrthoDB" id="451203at2"/>
<evidence type="ECO:0000313" key="3">
    <source>
        <dbReference type="Proteomes" id="UP000030170"/>
    </source>
</evidence>
<organism evidence="2 3">
    <name type="scientific">Neosynechococcus sphagnicola sy1</name>
    <dbReference type="NCBI Taxonomy" id="1497020"/>
    <lineage>
        <taxon>Bacteria</taxon>
        <taxon>Bacillati</taxon>
        <taxon>Cyanobacteriota</taxon>
        <taxon>Cyanophyceae</taxon>
        <taxon>Neosynechococcales</taxon>
        <taxon>Neosynechococcaceae</taxon>
        <taxon>Neosynechococcus</taxon>
    </lineage>
</organism>
<dbReference type="Proteomes" id="UP000030170">
    <property type="component" value="Unassembled WGS sequence"/>
</dbReference>
<dbReference type="AlphaFoldDB" id="A0A098TIE4"/>
<reference evidence="2 3" key="1">
    <citation type="journal article" date="2014" name="Mol. Ecol.">
        <title>Evolution of Synechococcus.</title>
        <authorList>
            <person name="Dvorak P."/>
            <person name="Casamatta D."/>
            <person name="Hasler P."/>
            <person name="Poulickova A."/>
            <person name="Ondrej V."/>
            <person name="Sanges R."/>
        </authorList>
    </citation>
    <scope>NUCLEOTIDE SEQUENCE [LARGE SCALE GENOMIC DNA]</scope>
    <source>
        <strain evidence="2 3">CAUP A 1101</strain>
    </source>
</reference>
<dbReference type="RefSeq" id="WP_036535778.1">
    <property type="nucleotide sequence ID" value="NZ_JJML01000051.1"/>
</dbReference>
<dbReference type="InterPro" id="IPR021787">
    <property type="entry name" value="DUF3352"/>
</dbReference>
<keyword evidence="1" id="KW-1133">Transmembrane helix</keyword>
<evidence type="ECO:0008006" key="4">
    <source>
        <dbReference type="Google" id="ProtNLM"/>
    </source>
</evidence>